<dbReference type="Proteomes" id="UP000032360">
    <property type="component" value="Unassembled WGS sequence"/>
</dbReference>
<comment type="domain">
    <text evidence="10">Consists of three domains: the N-terminal catalytic domain, the editing domain and the C-terminal anticodon-binding domain.</text>
</comment>
<dbReference type="NCBIfam" id="TIGR00409">
    <property type="entry name" value="proS_fam_II"/>
    <property type="match status" value="1"/>
</dbReference>
<dbReference type="InterPro" id="IPR004154">
    <property type="entry name" value="Anticodon-bd"/>
</dbReference>
<keyword evidence="5 10" id="KW-0547">Nucleotide-binding</keyword>
<dbReference type="STRING" id="1280514.AXFE_00140"/>
<keyword evidence="4 10" id="KW-0436">Ligase</keyword>
<comment type="function">
    <text evidence="10">Catalyzes the attachment of proline to tRNA(Pro) in a two-step reaction: proline is first activated by ATP to form Pro-AMP and then transferred to the acceptor end of tRNA(Pro). As ProRS can inadvertently accommodate and process non-cognate amino acids such as alanine and cysteine, to avoid such errors it has two additional distinct editing activities against alanine. One activity is designated as 'pretransfer' editing and involves the tRNA(Pro)-independent hydrolysis of activated Ala-AMP. The other activity is designated 'posttransfer' editing and involves deacylation of mischarged Ala-tRNA(Pro). The misacylated Cys-tRNA(Pro) is not edited by ProRS.</text>
</comment>
<evidence type="ECO:0000256" key="9">
    <source>
        <dbReference type="ARBA" id="ARBA00047671"/>
    </source>
</evidence>
<keyword evidence="7 10" id="KW-0648">Protein biosynthesis</keyword>
<dbReference type="NCBIfam" id="NF006625">
    <property type="entry name" value="PRK09194.1"/>
    <property type="match status" value="1"/>
</dbReference>
<dbReference type="Gene3D" id="3.30.930.10">
    <property type="entry name" value="Bira Bifunctional Protein, Domain 2"/>
    <property type="match status" value="2"/>
</dbReference>
<dbReference type="CDD" id="cd00861">
    <property type="entry name" value="ProRS_anticodon_short"/>
    <property type="match status" value="1"/>
</dbReference>
<sequence>MRMTRLVAKTQRQAPVDAEAISHRLLVRAGYIRRLSSGVYAYLPLGLRVLRKVEAIIRQEFDNAGAQEVLLPALQPVEIWEETNRSATMDDVLMRLEVRGGKFVLGPTHEEAVIAAVSPDLASYRDLPATVYQIQTKFRDEARPRFGLLRTREFVMADAYSFDESKEAMRESYRNIFDAYCRIFDRIGVEYYPVEADSGSIGGDVNHEFMVPAAIGEDHFASCSNCGYRANIEAAVRSSNFSGGGQGEVGRSYEVETGQAKSIDEVVDLLKSKGIEVRASETIKTMALKSKDSKLTLALVPGDRVLKVPHGYAPLSGEEFAQYPFLTLGSIGPISMGDRGVRVIADNSIVSNLGYVVGGNAEGIHILDAVLGRDFSVDDFDNLVVVTQGDSCPRCEAPMDLRRSVEAGHTFQLGLTYPQKIRSARFSGEDGSETMYFMGCYGIGVSRFPAVVAEVSNDDAGLIWPISIAPFAVHLVAINFSGNEEVKAAAEQIYGELSKLGIEVILDDRDVGAGVKLKDADLMGMPIHVVVGPKTIANGLIEIKLRSAGSSRSVPLNLAIDSISETVVELIGNSALSA</sequence>
<dbReference type="InterPro" id="IPR045864">
    <property type="entry name" value="aa-tRNA-synth_II/BPL/LPL"/>
</dbReference>
<dbReference type="InterPro" id="IPR004500">
    <property type="entry name" value="Pro-tRNA-synth_IIa_bac-type"/>
</dbReference>
<dbReference type="SUPFAM" id="SSF52954">
    <property type="entry name" value="Class II aaRS ABD-related"/>
    <property type="match status" value="1"/>
</dbReference>
<name>A0A0D8HMK5_9ACTN</name>
<dbReference type="SUPFAM" id="SSF55681">
    <property type="entry name" value="Class II aaRS and biotin synthetases"/>
    <property type="match status" value="1"/>
</dbReference>
<proteinExistence type="inferred from homology"/>
<evidence type="ECO:0000256" key="1">
    <source>
        <dbReference type="ARBA" id="ARBA00004496"/>
    </source>
</evidence>
<comment type="subunit">
    <text evidence="2 10">Homodimer.</text>
</comment>
<keyword evidence="13" id="KW-1185">Reference proteome</keyword>
<dbReference type="PANTHER" id="PTHR42753:SF2">
    <property type="entry name" value="PROLINE--TRNA LIGASE"/>
    <property type="match status" value="1"/>
</dbReference>
<dbReference type="AlphaFoldDB" id="A0A0D8HMK5"/>
<dbReference type="InterPro" id="IPR006195">
    <property type="entry name" value="aa-tRNA-synth_II"/>
</dbReference>
<dbReference type="PANTHER" id="PTHR42753">
    <property type="entry name" value="MITOCHONDRIAL RIBOSOME PROTEIN L39/PROLYL-TRNA LIGASE FAMILY MEMBER"/>
    <property type="match status" value="1"/>
</dbReference>
<dbReference type="EMBL" id="JXYS01000001">
    <property type="protein sequence ID" value="KJF18977.1"/>
    <property type="molecule type" value="Genomic_DNA"/>
</dbReference>
<dbReference type="InterPro" id="IPR036754">
    <property type="entry name" value="YbaK/aa-tRNA-synt-asso_dom_sf"/>
</dbReference>
<keyword evidence="8 10" id="KW-0030">Aminoacyl-tRNA synthetase</keyword>
<dbReference type="GO" id="GO:0006433">
    <property type="term" value="P:prolyl-tRNA aminoacylation"/>
    <property type="evidence" value="ECO:0007669"/>
    <property type="project" value="UniProtKB-UniRule"/>
</dbReference>
<keyword evidence="6 10" id="KW-0067">ATP-binding</keyword>
<dbReference type="InterPro" id="IPR044140">
    <property type="entry name" value="ProRS_anticodon_short"/>
</dbReference>
<evidence type="ECO:0000256" key="7">
    <source>
        <dbReference type="ARBA" id="ARBA00022917"/>
    </source>
</evidence>
<dbReference type="PROSITE" id="PS50862">
    <property type="entry name" value="AA_TRNA_LIGASE_II"/>
    <property type="match status" value="1"/>
</dbReference>
<dbReference type="PRINTS" id="PR01046">
    <property type="entry name" value="TRNASYNTHPRO"/>
</dbReference>
<comment type="subcellular location">
    <subcellularLocation>
        <location evidence="1 10">Cytoplasm</location>
    </subcellularLocation>
</comment>
<dbReference type="InterPro" id="IPR023717">
    <property type="entry name" value="Pro-tRNA-Synthase_IIa_type1"/>
</dbReference>
<accession>A0A0D8HMK5</accession>
<dbReference type="InterPro" id="IPR036621">
    <property type="entry name" value="Anticodon-bd_dom_sf"/>
</dbReference>
<evidence type="ECO:0000256" key="2">
    <source>
        <dbReference type="ARBA" id="ARBA00011738"/>
    </source>
</evidence>
<dbReference type="GO" id="GO:0005524">
    <property type="term" value="F:ATP binding"/>
    <property type="evidence" value="ECO:0007669"/>
    <property type="project" value="UniProtKB-UniRule"/>
</dbReference>
<gene>
    <name evidence="10 12" type="primary">proS</name>
    <name evidence="12" type="ORF">AXFE_00140</name>
</gene>
<dbReference type="SUPFAM" id="SSF55826">
    <property type="entry name" value="YbaK/ProRS associated domain"/>
    <property type="match status" value="1"/>
</dbReference>
<evidence type="ECO:0000256" key="3">
    <source>
        <dbReference type="ARBA" id="ARBA00022490"/>
    </source>
</evidence>
<evidence type="ECO:0000256" key="5">
    <source>
        <dbReference type="ARBA" id="ARBA00022741"/>
    </source>
</evidence>
<dbReference type="Pfam" id="PF04073">
    <property type="entry name" value="tRNA_edit"/>
    <property type="match status" value="1"/>
</dbReference>
<dbReference type="Pfam" id="PF03129">
    <property type="entry name" value="HGTP_anticodon"/>
    <property type="match status" value="1"/>
</dbReference>
<protein>
    <recommendedName>
        <fullName evidence="10">Proline--tRNA ligase</fullName>
        <ecNumber evidence="10">6.1.1.15</ecNumber>
    </recommendedName>
    <alternativeName>
        <fullName evidence="10">Prolyl-tRNA synthetase</fullName>
        <shortName evidence="10">ProRS</shortName>
    </alternativeName>
</protein>
<organism evidence="12 13">
    <name type="scientific">Acidithrix ferrooxidans</name>
    <dbReference type="NCBI Taxonomy" id="1280514"/>
    <lineage>
        <taxon>Bacteria</taxon>
        <taxon>Bacillati</taxon>
        <taxon>Actinomycetota</taxon>
        <taxon>Acidimicrobiia</taxon>
        <taxon>Acidimicrobiales</taxon>
        <taxon>Acidimicrobiaceae</taxon>
        <taxon>Acidithrix</taxon>
    </lineage>
</organism>
<dbReference type="InterPro" id="IPR007214">
    <property type="entry name" value="YbaK/aa-tRNA-synth-assoc-dom"/>
</dbReference>
<keyword evidence="3 10" id="KW-0963">Cytoplasm</keyword>
<dbReference type="HAMAP" id="MF_01569">
    <property type="entry name" value="Pro_tRNA_synth_type1"/>
    <property type="match status" value="1"/>
</dbReference>
<evidence type="ECO:0000259" key="11">
    <source>
        <dbReference type="PROSITE" id="PS50862"/>
    </source>
</evidence>
<dbReference type="Pfam" id="PF00587">
    <property type="entry name" value="tRNA-synt_2b"/>
    <property type="match status" value="1"/>
</dbReference>
<dbReference type="InterPro" id="IPR050062">
    <property type="entry name" value="Pro-tRNA_synthetase"/>
</dbReference>
<dbReference type="InterPro" id="IPR002316">
    <property type="entry name" value="Pro-tRNA-ligase_IIa"/>
</dbReference>
<comment type="similarity">
    <text evidence="10">Belongs to the class-II aminoacyl-tRNA synthetase family. ProS type 1 subfamily.</text>
</comment>
<dbReference type="GO" id="GO:0005829">
    <property type="term" value="C:cytosol"/>
    <property type="evidence" value="ECO:0007669"/>
    <property type="project" value="TreeGrafter"/>
</dbReference>
<dbReference type="Gene3D" id="3.40.50.800">
    <property type="entry name" value="Anticodon-binding domain"/>
    <property type="match status" value="1"/>
</dbReference>
<feature type="domain" description="Aminoacyl-transfer RNA synthetases class-II family profile" evidence="11">
    <location>
        <begin position="33"/>
        <end position="465"/>
    </location>
</feature>
<dbReference type="InterPro" id="IPR002314">
    <property type="entry name" value="aa-tRNA-synt_IIb"/>
</dbReference>
<evidence type="ECO:0000256" key="10">
    <source>
        <dbReference type="HAMAP-Rule" id="MF_01569"/>
    </source>
</evidence>
<evidence type="ECO:0000256" key="6">
    <source>
        <dbReference type="ARBA" id="ARBA00022840"/>
    </source>
</evidence>
<dbReference type="GO" id="GO:0004827">
    <property type="term" value="F:proline-tRNA ligase activity"/>
    <property type="evidence" value="ECO:0007669"/>
    <property type="project" value="UniProtKB-UniRule"/>
</dbReference>
<evidence type="ECO:0000256" key="8">
    <source>
        <dbReference type="ARBA" id="ARBA00023146"/>
    </source>
</evidence>
<evidence type="ECO:0000313" key="12">
    <source>
        <dbReference type="EMBL" id="KJF18977.1"/>
    </source>
</evidence>
<dbReference type="EC" id="6.1.1.15" evidence="10"/>
<evidence type="ECO:0000313" key="13">
    <source>
        <dbReference type="Proteomes" id="UP000032360"/>
    </source>
</evidence>
<comment type="catalytic activity">
    <reaction evidence="9 10">
        <text>tRNA(Pro) + L-proline + ATP = L-prolyl-tRNA(Pro) + AMP + diphosphate</text>
        <dbReference type="Rhea" id="RHEA:14305"/>
        <dbReference type="Rhea" id="RHEA-COMP:9700"/>
        <dbReference type="Rhea" id="RHEA-COMP:9702"/>
        <dbReference type="ChEBI" id="CHEBI:30616"/>
        <dbReference type="ChEBI" id="CHEBI:33019"/>
        <dbReference type="ChEBI" id="CHEBI:60039"/>
        <dbReference type="ChEBI" id="CHEBI:78442"/>
        <dbReference type="ChEBI" id="CHEBI:78532"/>
        <dbReference type="ChEBI" id="CHEBI:456215"/>
        <dbReference type="EC" id="6.1.1.15"/>
    </reaction>
</comment>
<comment type="caution">
    <text evidence="12">The sequence shown here is derived from an EMBL/GenBank/DDBJ whole genome shotgun (WGS) entry which is preliminary data.</text>
</comment>
<reference evidence="12 13" key="1">
    <citation type="submission" date="2015-01" db="EMBL/GenBank/DDBJ databases">
        <title>Draft genome of the acidophilic iron oxidizer Acidithrix ferrooxidans strain Py-F3.</title>
        <authorList>
            <person name="Poehlein A."/>
            <person name="Eisen S."/>
            <person name="Schloemann M."/>
            <person name="Johnson B.D."/>
            <person name="Daniel R."/>
            <person name="Muehling M."/>
        </authorList>
    </citation>
    <scope>NUCLEOTIDE SEQUENCE [LARGE SCALE GENOMIC DNA]</scope>
    <source>
        <strain evidence="12 13">Py-F3</strain>
    </source>
</reference>
<evidence type="ECO:0000256" key="4">
    <source>
        <dbReference type="ARBA" id="ARBA00022598"/>
    </source>
</evidence>
<dbReference type="PATRIC" id="fig|1280514.3.peg.23"/>
<dbReference type="GO" id="GO:0002161">
    <property type="term" value="F:aminoacyl-tRNA deacylase activity"/>
    <property type="evidence" value="ECO:0007669"/>
    <property type="project" value="InterPro"/>
</dbReference>